<gene>
    <name evidence="2" type="ORF">H4R26_004308</name>
</gene>
<organism evidence="2 3">
    <name type="scientific">Coemansia thaxteri</name>
    <dbReference type="NCBI Taxonomy" id="2663907"/>
    <lineage>
        <taxon>Eukaryota</taxon>
        <taxon>Fungi</taxon>
        <taxon>Fungi incertae sedis</taxon>
        <taxon>Zoopagomycota</taxon>
        <taxon>Kickxellomycotina</taxon>
        <taxon>Kickxellomycetes</taxon>
        <taxon>Kickxellales</taxon>
        <taxon>Kickxellaceae</taxon>
        <taxon>Coemansia</taxon>
    </lineage>
</organism>
<name>A0A9W8BGH0_9FUNG</name>
<reference evidence="2" key="1">
    <citation type="submission" date="2022-07" db="EMBL/GenBank/DDBJ databases">
        <title>Phylogenomic reconstructions and comparative analyses of Kickxellomycotina fungi.</title>
        <authorList>
            <person name="Reynolds N.K."/>
            <person name="Stajich J.E."/>
            <person name="Barry K."/>
            <person name="Grigoriev I.V."/>
            <person name="Crous P."/>
            <person name="Smith M.E."/>
        </authorList>
    </citation>
    <scope>NUCLEOTIDE SEQUENCE</scope>
    <source>
        <strain evidence="2">IMI 214461</strain>
    </source>
</reference>
<dbReference type="EMBL" id="JANBQF010000447">
    <property type="protein sequence ID" value="KAJ2001088.1"/>
    <property type="molecule type" value="Genomic_DNA"/>
</dbReference>
<proteinExistence type="predicted"/>
<protein>
    <submittedName>
        <fullName evidence="2">Uncharacterized protein</fullName>
    </submittedName>
</protein>
<dbReference type="Proteomes" id="UP001150907">
    <property type="component" value="Unassembled WGS sequence"/>
</dbReference>
<accession>A0A9W8BGH0</accession>
<evidence type="ECO:0000256" key="1">
    <source>
        <dbReference type="SAM" id="MobiDB-lite"/>
    </source>
</evidence>
<evidence type="ECO:0000313" key="3">
    <source>
        <dbReference type="Proteomes" id="UP001150907"/>
    </source>
</evidence>
<dbReference type="OrthoDB" id="5548778at2759"/>
<keyword evidence="3" id="KW-1185">Reference proteome</keyword>
<sequence>MKPVSSSSSGGGIGSSSGEVTLSKSSDDAFMTPSSCAVLIVDKRFLCGVYYTNSSSSSIGVVLSGDSALQQLFNSAGNKSIIALIDIDDTYDPGDAAGLIYTPPPSPGDHRQAQHASGGEQTGPYGLALLRVIAHYVAIGVFRNVAPIGK</sequence>
<comment type="caution">
    <text evidence="2">The sequence shown here is derived from an EMBL/GenBank/DDBJ whole genome shotgun (WGS) entry which is preliminary data.</text>
</comment>
<evidence type="ECO:0000313" key="2">
    <source>
        <dbReference type="EMBL" id="KAJ2001088.1"/>
    </source>
</evidence>
<feature type="region of interest" description="Disordered" evidence="1">
    <location>
        <begin position="1"/>
        <end position="28"/>
    </location>
</feature>
<dbReference type="AlphaFoldDB" id="A0A9W8BGH0"/>